<dbReference type="Proteomes" id="UP000829476">
    <property type="component" value="Chromosome"/>
</dbReference>
<reference evidence="1 2" key="1">
    <citation type="journal article" date="2018" name="Int. J. Syst. Evol. Microbiol.">
        <title>Zhouia spongiae sp. nov., isolated from a marine sponge.</title>
        <authorList>
            <person name="Zhuang L."/>
            <person name="Lin B."/>
            <person name="Qin F."/>
            <person name="Luo L."/>
        </authorList>
    </citation>
    <scope>NUCLEOTIDE SEQUENCE [LARGE SCALE GENOMIC DNA]</scope>
    <source>
        <strain evidence="1 2">HN-Y44</strain>
    </source>
</reference>
<evidence type="ECO:0000313" key="1">
    <source>
        <dbReference type="EMBL" id="UNY99841.1"/>
    </source>
</evidence>
<accession>A0ABY3YPT3</accession>
<dbReference type="EMBL" id="CP094326">
    <property type="protein sequence ID" value="UNY99841.1"/>
    <property type="molecule type" value="Genomic_DNA"/>
</dbReference>
<evidence type="ECO:0000313" key="2">
    <source>
        <dbReference type="Proteomes" id="UP000829476"/>
    </source>
</evidence>
<proteinExistence type="predicted"/>
<sequence>MKNYKTNILLIFSIAFFSCKSKGDSDTKTNKAGNNATVVSDTANPTDEKVIYADTIAIDYLKNKKLLDILKSLPESTMSTWTWSRPEREKTVAFIEKNNFIVDTTKMYNTIKYVEPNTIGIQVVDGFWTLSLYKFDENDFFVVTNDMTGDGNDIQTFNYKDNKLTPTKMTNWFREFYVKLLLSHSDECINLFEENELTFAYDFSNEHTIEISSILLNKNEHADCFKGNSITYRLNTSKKTFEVARIYWKDDTNK</sequence>
<organism evidence="1 2">
    <name type="scientific">Zhouia spongiae</name>
    <dbReference type="NCBI Taxonomy" id="2202721"/>
    <lineage>
        <taxon>Bacteria</taxon>
        <taxon>Pseudomonadati</taxon>
        <taxon>Bacteroidota</taxon>
        <taxon>Flavobacteriia</taxon>
        <taxon>Flavobacteriales</taxon>
        <taxon>Flavobacteriaceae</taxon>
        <taxon>Zhouia</taxon>
    </lineage>
</organism>
<evidence type="ECO:0008006" key="3">
    <source>
        <dbReference type="Google" id="ProtNLM"/>
    </source>
</evidence>
<dbReference type="RefSeq" id="WP_242938212.1">
    <property type="nucleotide sequence ID" value="NZ_CP094326.1"/>
</dbReference>
<gene>
    <name evidence="1" type="ORF">MQE36_05710</name>
</gene>
<name>A0ABY3YPT3_9FLAO</name>
<keyword evidence="2" id="KW-1185">Reference proteome</keyword>
<dbReference type="PROSITE" id="PS51257">
    <property type="entry name" value="PROKAR_LIPOPROTEIN"/>
    <property type="match status" value="1"/>
</dbReference>
<protein>
    <recommendedName>
        <fullName evidence="3">Lipoprotein</fullName>
    </recommendedName>
</protein>